<dbReference type="GO" id="GO:0003866">
    <property type="term" value="F:3-phosphoshikimate 1-carboxyvinyltransferase activity"/>
    <property type="evidence" value="ECO:0007669"/>
    <property type="project" value="UniProtKB-UniRule"/>
</dbReference>
<feature type="binding site" evidence="13">
    <location>
        <position position="179"/>
    </location>
    <ligand>
        <name>3-phosphoshikimate</name>
        <dbReference type="ChEBI" id="CHEBI:145989"/>
    </ligand>
</feature>
<dbReference type="Gene3D" id="3.40.50.300">
    <property type="entry name" value="P-loop containing nucleotide triphosphate hydrolases"/>
    <property type="match status" value="1"/>
</dbReference>
<feature type="binding site" evidence="13">
    <location>
        <position position="25"/>
    </location>
    <ligand>
        <name>3-phosphoshikimate</name>
        <dbReference type="ChEBI" id="CHEBI:145989"/>
    </ligand>
</feature>
<dbReference type="GO" id="GO:0006220">
    <property type="term" value="P:pyrimidine nucleotide metabolic process"/>
    <property type="evidence" value="ECO:0007669"/>
    <property type="project" value="UniProtKB-UniRule"/>
</dbReference>
<gene>
    <name evidence="14" type="primary">cmk</name>
    <name evidence="13" type="synonym">aroA</name>
    <name evidence="17" type="ORF">LPC04_15395</name>
</gene>
<dbReference type="HAMAP" id="MF_00238">
    <property type="entry name" value="Cytidyl_kinase_type1"/>
    <property type="match status" value="1"/>
</dbReference>
<comment type="caution">
    <text evidence="13">Lacks conserved residue(s) required for the propagation of feature annotation.</text>
</comment>
<evidence type="ECO:0000256" key="13">
    <source>
        <dbReference type="HAMAP-Rule" id="MF_00210"/>
    </source>
</evidence>
<dbReference type="Pfam" id="PF00275">
    <property type="entry name" value="EPSP_synthase"/>
    <property type="match status" value="1"/>
</dbReference>
<dbReference type="InterPro" id="IPR001986">
    <property type="entry name" value="Enolpyruvate_Tfrase_dom"/>
</dbReference>
<dbReference type="SUPFAM" id="SSF55205">
    <property type="entry name" value="EPT/RTPC-like"/>
    <property type="match status" value="1"/>
</dbReference>
<keyword evidence="8 14" id="KW-0067">ATP-binding</keyword>
<dbReference type="Gene3D" id="3.65.10.10">
    <property type="entry name" value="Enolpyruvate transferase domain"/>
    <property type="match status" value="2"/>
</dbReference>
<feature type="binding site" evidence="13">
    <location>
        <position position="128"/>
    </location>
    <ligand>
        <name>phosphoenolpyruvate</name>
        <dbReference type="ChEBI" id="CHEBI:58702"/>
    </ligand>
</feature>
<keyword evidence="9 13" id="KW-0057">Aromatic amino acid biosynthesis</keyword>
<dbReference type="NCBIfam" id="TIGR00017">
    <property type="entry name" value="cmk"/>
    <property type="match status" value="1"/>
</dbReference>
<dbReference type="InterPro" id="IPR036968">
    <property type="entry name" value="Enolpyruvate_Tfrase_sf"/>
</dbReference>
<comment type="function">
    <text evidence="13">Catalyzes the transfer of the enolpyruvyl moiety of phosphoenolpyruvate (PEP) to the 5-hydroxyl of shikimate-3-phosphate (S3P) to produce enolpyruvyl shikimate-3-phosphate and inorganic phosphate.</text>
</comment>
<feature type="binding site" evidence="13">
    <location>
        <position position="180"/>
    </location>
    <ligand>
        <name>3-phosphoshikimate</name>
        <dbReference type="ChEBI" id="CHEBI:145989"/>
    </ligand>
</feature>
<keyword evidence="4 13" id="KW-0028">Amino-acid biosynthesis</keyword>
<feature type="binding site" evidence="13">
    <location>
        <position position="439"/>
    </location>
    <ligand>
        <name>phosphoenolpyruvate</name>
        <dbReference type="ChEBI" id="CHEBI:58702"/>
    </ligand>
</feature>
<feature type="domain" description="Enolpyruvate transferase" evidence="15">
    <location>
        <begin position="16"/>
        <end position="448"/>
    </location>
</feature>
<dbReference type="InterPro" id="IPR003136">
    <property type="entry name" value="Cytidylate_kin"/>
</dbReference>
<protein>
    <recommendedName>
        <fullName evidence="13 14">Multifunctional fusion protein</fullName>
    </recommendedName>
    <domain>
        <recommendedName>
            <fullName evidence="13">3-phosphoshikimate 1-carboxyvinyltransferase</fullName>
            <ecNumber evidence="13">2.5.1.19</ecNumber>
        </recommendedName>
        <alternativeName>
            <fullName evidence="13">5-enolpyruvylshikimate-3-phosphate synthase</fullName>
            <shortName evidence="13">EPSP synthase</shortName>
            <shortName evidence="13">EPSPS</shortName>
        </alternativeName>
    </domain>
    <domain>
        <recommendedName>
            <fullName evidence="14">Cytidylate kinase</fullName>
            <shortName evidence="14">CK</shortName>
            <ecNumber evidence="14">2.7.4.25</ecNumber>
        </recommendedName>
        <alternativeName>
            <fullName evidence="14">Cytidine monophosphate kinase</fullName>
            <shortName evidence="14">CMP kinase</shortName>
        </alternativeName>
    </domain>
</protein>
<dbReference type="Pfam" id="PF02224">
    <property type="entry name" value="Cytidylate_kin"/>
    <property type="match status" value="1"/>
</dbReference>
<dbReference type="GO" id="GO:0036431">
    <property type="term" value="F:dCMP kinase activity"/>
    <property type="evidence" value="ECO:0007669"/>
    <property type="project" value="InterPro"/>
</dbReference>
<dbReference type="PANTHER" id="PTHR21090">
    <property type="entry name" value="AROM/DEHYDROQUINATE SYNTHASE"/>
    <property type="match status" value="1"/>
</dbReference>
<dbReference type="SUPFAM" id="SSF52540">
    <property type="entry name" value="P-loop containing nucleoside triphosphate hydrolases"/>
    <property type="match status" value="1"/>
</dbReference>
<feature type="binding site" evidence="13">
    <location>
        <position position="358"/>
    </location>
    <ligand>
        <name>3-phosphoshikimate</name>
        <dbReference type="ChEBI" id="CHEBI:145989"/>
    </ligand>
</feature>
<accession>A0A9X1YRC8</accession>
<evidence type="ECO:0000256" key="11">
    <source>
        <dbReference type="ARBA" id="ARBA00047615"/>
    </source>
</evidence>
<dbReference type="NCBIfam" id="NF008816">
    <property type="entry name" value="PRK11860.1"/>
    <property type="match status" value="1"/>
</dbReference>
<keyword evidence="18" id="KW-1185">Reference proteome</keyword>
<dbReference type="InterPro" id="IPR011994">
    <property type="entry name" value="Cytidylate_kinase_dom"/>
</dbReference>
<evidence type="ECO:0000256" key="14">
    <source>
        <dbReference type="HAMAP-Rule" id="MF_00238"/>
    </source>
</evidence>
<dbReference type="InterPro" id="IPR027417">
    <property type="entry name" value="P-loop_NTPase"/>
</dbReference>
<dbReference type="NCBIfam" id="TIGR01356">
    <property type="entry name" value="aroA"/>
    <property type="match status" value="1"/>
</dbReference>
<dbReference type="GO" id="GO:0008652">
    <property type="term" value="P:amino acid biosynthetic process"/>
    <property type="evidence" value="ECO:0007669"/>
    <property type="project" value="UniProtKB-KW"/>
</dbReference>
<comment type="similarity">
    <text evidence="2 14">Belongs to the cytidylate kinase family. Type 1 subfamily.</text>
</comment>
<comment type="caution">
    <text evidence="17">The sequence shown here is derived from an EMBL/GenBank/DDBJ whole genome shotgun (WGS) entry which is preliminary data.</text>
</comment>
<feature type="binding site" evidence="13">
    <location>
        <position position="178"/>
    </location>
    <ligand>
        <name>3-phosphoshikimate</name>
        <dbReference type="ChEBI" id="CHEBI:145989"/>
    </ligand>
</feature>
<dbReference type="CDD" id="cd02020">
    <property type="entry name" value="CMPK"/>
    <property type="match status" value="1"/>
</dbReference>
<evidence type="ECO:0000259" key="15">
    <source>
        <dbReference type="Pfam" id="PF00275"/>
    </source>
</evidence>
<keyword evidence="7 14" id="KW-0418">Kinase</keyword>
<evidence type="ECO:0000256" key="5">
    <source>
        <dbReference type="ARBA" id="ARBA00022679"/>
    </source>
</evidence>
<dbReference type="Proteomes" id="UP001139353">
    <property type="component" value="Unassembled WGS sequence"/>
</dbReference>
<evidence type="ECO:0000256" key="10">
    <source>
        <dbReference type="ARBA" id="ARBA00044633"/>
    </source>
</evidence>
<feature type="binding site" evidence="14">
    <location>
        <begin position="466"/>
        <end position="474"/>
    </location>
    <ligand>
        <name>ATP</name>
        <dbReference type="ChEBI" id="CHEBI:30616"/>
    </ligand>
</feature>
<evidence type="ECO:0000256" key="6">
    <source>
        <dbReference type="ARBA" id="ARBA00022741"/>
    </source>
</evidence>
<feature type="binding site" evidence="13">
    <location>
        <position position="30"/>
    </location>
    <ligand>
        <name>3-phosphoshikimate</name>
        <dbReference type="ChEBI" id="CHEBI:145989"/>
    </ligand>
</feature>
<evidence type="ECO:0000256" key="9">
    <source>
        <dbReference type="ARBA" id="ARBA00023141"/>
    </source>
</evidence>
<feature type="binding site" evidence="13">
    <location>
        <position position="25"/>
    </location>
    <ligand>
        <name>phosphoenolpyruvate</name>
        <dbReference type="ChEBI" id="CHEBI:58702"/>
    </ligand>
</feature>
<evidence type="ECO:0000256" key="4">
    <source>
        <dbReference type="ARBA" id="ARBA00022605"/>
    </source>
</evidence>
<comment type="subunit">
    <text evidence="13">Monomer.</text>
</comment>
<dbReference type="InterPro" id="IPR023193">
    <property type="entry name" value="EPSP_synthase_CS"/>
</dbReference>
<proteinExistence type="inferred from homology"/>
<evidence type="ECO:0000256" key="3">
    <source>
        <dbReference type="ARBA" id="ARBA00009948"/>
    </source>
</evidence>
<name>A0A9X1YRC8_9BURK</name>
<evidence type="ECO:0000313" key="18">
    <source>
        <dbReference type="Proteomes" id="UP001139353"/>
    </source>
</evidence>
<dbReference type="HAMAP" id="MF_00210">
    <property type="entry name" value="EPSP_synth"/>
    <property type="match status" value="1"/>
</dbReference>
<dbReference type="AlphaFoldDB" id="A0A9X1YRC8"/>
<comment type="catalytic activity">
    <reaction evidence="10">
        <text>3-phosphoshikimate + phosphoenolpyruvate = 5-O-(1-carboxyvinyl)-3-phosphoshikimate + phosphate</text>
        <dbReference type="Rhea" id="RHEA:21256"/>
        <dbReference type="ChEBI" id="CHEBI:43474"/>
        <dbReference type="ChEBI" id="CHEBI:57701"/>
        <dbReference type="ChEBI" id="CHEBI:58702"/>
        <dbReference type="ChEBI" id="CHEBI:145989"/>
        <dbReference type="EC" id="2.5.1.19"/>
    </reaction>
    <physiologicalReaction direction="left-to-right" evidence="10">
        <dbReference type="Rhea" id="RHEA:21257"/>
    </physiologicalReaction>
</comment>
<organism evidence="17 18">
    <name type="scientific">Scleromatobacter humisilvae</name>
    <dbReference type="NCBI Taxonomy" id="2897159"/>
    <lineage>
        <taxon>Bacteria</taxon>
        <taxon>Pseudomonadati</taxon>
        <taxon>Pseudomonadota</taxon>
        <taxon>Betaproteobacteria</taxon>
        <taxon>Burkholderiales</taxon>
        <taxon>Sphaerotilaceae</taxon>
        <taxon>Scleromatobacter</taxon>
    </lineage>
</organism>
<dbReference type="PANTHER" id="PTHR21090:SF5">
    <property type="entry name" value="PENTAFUNCTIONAL AROM POLYPEPTIDE"/>
    <property type="match status" value="1"/>
</dbReference>
<sequence>MYAIPFLDIPPLRSAAGRVRLPGSKSISNRVLLLAGLAAGTTAVHDLLASDDTRVMLAALEALGCGLRRDGPVLHVTGIGGQLAAKKAKLFLGNAGTAMRPLTAALAVLAALQGGEFELSGVPRMHERPIGDLVDALRQLGCPIQYLGNAGYPPLRVGNGRLANVSTREAVRVRGDVSSQFLTALLLALPLATSERAITIAVDGELISKPYIEITLNLLARFGIDVERDAADPYASFTLPRGSQYRSPGDIHVEADASSASYFVALGALAGTDAPVRIEGVGLDSIQGDIRFVDAARAMGAQVDGGAGWLEVRRGTWPLKAISLDCNHIPDAAMTLAVMALYADGTTRLTNIASWRVKETDRIAAMAAELRKMGATVVEGADFIEVTPPASPSHWLSGTIRTYDDHRMAMCLSLAAFNPLAGAKPARAVRILDPQCVAKTFPDYFEALFGLARVDVADVPVITIDGPTASGKGTLASEVARRLGYELLDSGALYRATALAVQQAGADPADAAAVAALAAQLDLRFEADRAFLAGQDVTESLRLEETGNLASKVSVHPAVRQALHGLQLAFRRLPGLVADGRDMGTVVFPAAPLKVFLTASVEQRAARRHSQLISRGIPANIDSLLADLRMRDERDQNRAVAPLKPAEDAVLLDNSGMSIDEGVEFVLEAWDKRRM</sequence>
<feature type="binding site" evidence="13">
    <location>
        <position position="362"/>
    </location>
    <ligand>
        <name>phosphoenolpyruvate</name>
        <dbReference type="ChEBI" id="CHEBI:58702"/>
    </ligand>
</feature>
<feature type="binding site" evidence="13">
    <location>
        <position position="96"/>
    </location>
    <ligand>
        <name>phosphoenolpyruvate</name>
        <dbReference type="ChEBI" id="CHEBI:58702"/>
    </ligand>
</feature>
<evidence type="ECO:0000313" key="17">
    <source>
        <dbReference type="EMBL" id="MCK9687096.1"/>
    </source>
</evidence>
<dbReference type="PROSITE" id="PS00104">
    <property type="entry name" value="EPSP_SYNTHASE_1"/>
    <property type="match status" value="1"/>
</dbReference>
<dbReference type="EC" id="2.5.1.19" evidence="13"/>
<comment type="subcellular location">
    <subcellularLocation>
        <location evidence="13">Cytoplasm</location>
    </subcellularLocation>
</comment>
<dbReference type="InterPro" id="IPR006264">
    <property type="entry name" value="EPSP_synthase"/>
</dbReference>
<feature type="binding site" evidence="13">
    <location>
        <position position="26"/>
    </location>
    <ligand>
        <name>3-phosphoshikimate</name>
        <dbReference type="ChEBI" id="CHEBI:145989"/>
    </ligand>
</feature>
<comment type="catalytic activity">
    <reaction evidence="11 14">
        <text>dCMP + ATP = dCDP + ADP</text>
        <dbReference type="Rhea" id="RHEA:25094"/>
        <dbReference type="ChEBI" id="CHEBI:30616"/>
        <dbReference type="ChEBI" id="CHEBI:57566"/>
        <dbReference type="ChEBI" id="CHEBI:58593"/>
        <dbReference type="ChEBI" id="CHEBI:456216"/>
        <dbReference type="EC" id="2.7.4.25"/>
    </reaction>
</comment>
<feature type="binding site" evidence="13">
    <location>
        <position position="180"/>
    </location>
    <ligand>
        <name>phosphoenolpyruvate</name>
        <dbReference type="ChEBI" id="CHEBI:58702"/>
    </ligand>
</feature>
<keyword evidence="5 13" id="KW-0808">Transferase</keyword>
<evidence type="ECO:0000256" key="2">
    <source>
        <dbReference type="ARBA" id="ARBA00009427"/>
    </source>
</evidence>
<dbReference type="InterPro" id="IPR013792">
    <property type="entry name" value="RNA3'P_cycl/enolpyr_Trfase_a/b"/>
</dbReference>
<dbReference type="CDD" id="cd01556">
    <property type="entry name" value="EPSP_synthase"/>
    <property type="match status" value="1"/>
</dbReference>
<dbReference type="EMBL" id="JAJLJH010000003">
    <property type="protein sequence ID" value="MCK9687096.1"/>
    <property type="molecule type" value="Genomic_DNA"/>
</dbReference>
<evidence type="ECO:0000256" key="12">
    <source>
        <dbReference type="ARBA" id="ARBA00048478"/>
    </source>
</evidence>
<evidence type="ECO:0000256" key="1">
    <source>
        <dbReference type="ARBA" id="ARBA00004811"/>
    </source>
</evidence>
<evidence type="ECO:0000256" key="8">
    <source>
        <dbReference type="ARBA" id="ARBA00022840"/>
    </source>
</evidence>
<feature type="active site" description="Proton acceptor" evidence="13">
    <location>
        <position position="331"/>
    </location>
</feature>
<comment type="similarity">
    <text evidence="3 13">Belongs to the EPSP synthase family.</text>
</comment>
<reference evidence="17" key="1">
    <citation type="submission" date="2021-11" db="EMBL/GenBank/DDBJ databases">
        <title>BS-T2-15 a new species belonging to the Comamonadaceae family isolated from the soil of a French oak forest.</title>
        <authorList>
            <person name="Mieszkin S."/>
            <person name="Alain K."/>
        </authorList>
    </citation>
    <scope>NUCLEOTIDE SEQUENCE</scope>
    <source>
        <strain evidence="17">BS-T2-15</strain>
    </source>
</reference>
<comment type="pathway">
    <text evidence="1 13">Metabolic intermediate biosynthesis; chorismate biosynthesis; chorismate from D-erythrose 4-phosphate and phosphoenolpyruvate: step 6/7.</text>
</comment>
<evidence type="ECO:0000256" key="7">
    <source>
        <dbReference type="ARBA" id="ARBA00022777"/>
    </source>
</evidence>
<dbReference type="GO" id="GO:0009423">
    <property type="term" value="P:chorismate biosynthetic process"/>
    <property type="evidence" value="ECO:0007669"/>
    <property type="project" value="UniProtKB-UniRule"/>
</dbReference>
<keyword evidence="6 14" id="KW-0547">Nucleotide-binding</keyword>
<dbReference type="RefSeq" id="WP_275683129.1">
    <property type="nucleotide sequence ID" value="NZ_JAJLJH010000003.1"/>
</dbReference>
<feature type="binding site" evidence="13">
    <location>
        <position position="208"/>
    </location>
    <ligand>
        <name>3-phosphoshikimate</name>
        <dbReference type="ChEBI" id="CHEBI:145989"/>
    </ligand>
</feature>
<feature type="domain" description="Cytidylate kinase" evidence="16">
    <location>
        <begin position="462"/>
        <end position="669"/>
    </location>
</feature>
<dbReference type="GO" id="GO:0005737">
    <property type="term" value="C:cytoplasm"/>
    <property type="evidence" value="ECO:0007669"/>
    <property type="project" value="UniProtKB-SubCell"/>
</dbReference>
<comment type="catalytic activity">
    <reaction evidence="12 14">
        <text>CMP + ATP = CDP + ADP</text>
        <dbReference type="Rhea" id="RHEA:11600"/>
        <dbReference type="ChEBI" id="CHEBI:30616"/>
        <dbReference type="ChEBI" id="CHEBI:58069"/>
        <dbReference type="ChEBI" id="CHEBI:60377"/>
        <dbReference type="ChEBI" id="CHEBI:456216"/>
        <dbReference type="EC" id="2.7.4.25"/>
    </reaction>
</comment>
<feature type="binding site" evidence="13">
    <location>
        <position position="331"/>
    </location>
    <ligand>
        <name>3-phosphoshikimate</name>
        <dbReference type="ChEBI" id="CHEBI:145989"/>
    </ligand>
</feature>
<dbReference type="EC" id="2.7.4.25" evidence="14"/>
<dbReference type="PROSITE" id="PS00885">
    <property type="entry name" value="EPSP_SYNTHASE_2"/>
    <property type="match status" value="1"/>
</dbReference>
<keyword evidence="13" id="KW-0963">Cytoplasm</keyword>
<evidence type="ECO:0000259" key="16">
    <source>
        <dbReference type="Pfam" id="PF02224"/>
    </source>
</evidence>
<dbReference type="GO" id="GO:0005524">
    <property type="term" value="F:ATP binding"/>
    <property type="evidence" value="ECO:0007669"/>
    <property type="project" value="UniProtKB-UniRule"/>
</dbReference>
<feature type="binding site" evidence="13">
    <location>
        <position position="407"/>
    </location>
    <ligand>
        <name>phosphoenolpyruvate</name>
        <dbReference type="ChEBI" id="CHEBI:58702"/>
    </ligand>
</feature>
<dbReference type="GO" id="GO:0009073">
    <property type="term" value="P:aromatic amino acid family biosynthetic process"/>
    <property type="evidence" value="ECO:0007669"/>
    <property type="project" value="UniProtKB-KW"/>
</dbReference>